<evidence type="ECO:0000313" key="9">
    <source>
        <dbReference type="Proteomes" id="UP000326396"/>
    </source>
</evidence>
<keyword evidence="4 6" id="KW-1133">Transmembrane helix</keyword>
<dbReference type="AlphaFoldDB" id="A0A5N6Q5H9"/>
<evidence type="ECO:0000256" key="5">
    <source>
        <dbReference type="ARBA" id="ARBA00023136"/>
    </source>
</evidence>
<dbReference type="Gene3D" id="1.20.120.1630">
    <property type="match status" value="1"/>
</dbReference>
<evidence type="ECO:0000256" key="2">
    <source>
        <dbReference type="ARBA" id="ARBA00007742"/>
    </source>
</evidence>
<dbReference type="EMBL" id="SZYD01000001">
    <property type="protein sequence ID" value="KAD7479869.1"/>
    <property type="molecule type" value="Genomic_DNA"/>
</dbReference>
<dbReference type="InterPro" id="IPR001104">
    <property type="entry name" value="3-oxo-5_a-steroid_4-DH_C"/>
</dbReference>
<protein>
    <recommendedName>
        <fullName evidence="7">3-oxo-5-alpha-steroid 4-dehydrogenase C-terminal domain-containing protein</fullName>
    </recommendedName>
</protein>
<keyword evidence="5 6" id="KW-0472">Membrane</keyword>
<gene>
    <name evidence="8" type="ORF">E3N88_03005</name>
</gene>
<dbReference type="PANTHER" id="PTHR10556">
    <property type="entry name" value="3-OXO-5-ALPHA-STEROID 4-DEHYDROGENASE"/>
    <property type="match status" value="1"/>
</dbReference>
<comment type="similarity">
    <text evidence="2">Belongs to the steroid 5-alpha reductase family.</text>
</comment>
<dbReference type="GO" id="GO:0016627">
    <property type="term" value="F:oxidoreductase activity, acting on the CH-CH group of donors"/>
    <property type="evidence" value="ECO:0007669"/>
    <property type="project" value="InterPro"/>
</dbReference>
<comment type="caution">
    <text evidence="8">The sequence shown here is derived from an EMBL/GenBank/DDBJ whole genome shotgun (WGS) entry which is preliminary data.</text>
</comment>
<feature type="transmembrane region" description="Helical" evidence="6">
    <location>
        <begin position="51"/>
        <end position="71"/>
    </location>
</feature>
<dbReference type="OrthoDB" id="5788137at2759"/>
<feature type="transmembrane region" description="Helical" evidence="6">
    <location>
        <begin position="174"/>
        <end position="190"/>
    </location>
</feature>
<dbReference type="PANTHER" id="PTHR10556:SF55">
    <property type="entry name" value="3-OXO-5-ALPHA-STEROID 4-DEHYDROGENASE-RELATED"/>
    <property type="match status" value="1"/>
</dbReference>
<proteinExistence type="inferred from homology"/>
<evidence type="ECO:0000256" key="4">
    <source>
        <dbReference type="ARBA" id="ARBA00022989"/>
    </source>
</evidence>
<evidence type="ECO:0000256" key="3">
    <source>
        <dbReference type="ARBA" id="ARBA00022692"/>
    </source>
</evidence>
<evidence type="ECO:0000256" key="1">
    <source>
        <dbReference type="ARBA" id="ARBA00004141"/>
    </source>
</evidence>
<evidence type="ECO:0000259" key="7">
    <source>
        <dbReference type="Pfam" id="PF02544"/>
    </source>
</evidence>
<sequence>MSVLNLLSLTTSGYMEMNGKQAQYAKFFYADSSKKPKNEENRKLLSRNGMLVFYTPSFIVCLVALIILPHQDLRFSIVEYVLTVHFLKRILEVLFVHKFSGFMMANASIMIGVSYCISTATMIYSQYLSQGTPEPSVDLKYVGFAVFLIGISGNFYHHCILASLRKTGDREYKIPKGGLFGLIICPHYFFEIMEFIGVSCISQTKFTLCFTLGTMLLLMGRSHSTREWYVSKFGKNFRSDIKALIPYLF</sequence>
<organism evidence="8 9">
    <name type="scientific">Mikania micrantha</name>
    <name type="common">bitter vine</name>
    <dbReference type="NCBI Taxonomy" id="192012"/>
    <lineage>
        <taxon>Eukaryota</taxon>
        <taxon>Viridiplantae</taxon>
        <taxon>Streptophyta</taxon>
        <taxon>Embryophyta</taxon>
        <taxon>Tracheophyta</taxon>
        <taxon>Spermatophyta</taxon>
        <taxon>Magnoliopsida</taxon>
        <taxon>eudicotyledons</taxon>
        <taxon>Gunneridae</taxon>
        <taxon>Pentapetalae</taxon>
        <taxon>asterids</taxon>
        <taxon>campanulids</taxon>
        <taxon>Asterales</taxon>
        <taxon>Asteraceae</taxon>
        <taxon>Asteroideae</taxon>
        <taxon>Heliantheae alliance</taxon>
        <taxon>Eupatorieae</taxon>
        <taxon>Mikania</taxon>
    </lineage>
</organism>
<reference evidence="8 9" key="1">
    <citation type="submission" date="2019-05" db="EMBL/GenBank/DDBJ databases">
        <title>Mikania micrantha, genome provides insights into the molecular mechanism of rapid growth.</title>
        <authorList>
            <person name="Liu B."/>
        </authorList>
    </citation>
    <scope>NUCLEOTIDE SEQUENCE [LARGE SCALE GENOMIC DNA]</scope>
    <source>
        <strain evidence="8">NLD-2019</strain>
        <tissue evidence="8">Leaf</tissue>
    </source>
</reference>
<dbReference type="Proteomes" id="UP000326396">
    <property type="component" value="Linkage Group LG1"/>
</dbReference>
<comment type="subcellular location">
    <subcellularLocation>
        <location evidence="1">Membrane</location>
        <topology evidence="1">Multi-pass membrane protein</topology>
    </subcellularLocation>
</comment>
<name>A0A5N6Q5H9_9ASTR</name>
<dbReference type="PROSITE" id="PS50244">
    <property type="entry name" value="S5A_REDUCTASE"/>
    <property type="match status" value="1"/>
</dbReference>
<dbReference type="FunFam" id="1.20.120.1630:FF:000017">
    <property type="entry name" value="3-oxo-5-alpha-steroid 4-dehydrogenase family protein"/>
    <property type="match status" value="1"/>
</dbReference>
<feature type="transmembrane region" description="Helical" evidence="6">
    <location>
        <begin position="108"/>
        <end position="129"/>
    </location>
</feature>
<keyword evidence="3 6" id="KW-0812">Transmembrane</keyword>
<dbReference type="GO" id="GO:0006629">
    <property type="term" value="P:lipid metabolic process"/>
    <property type="evidence" value="ECO:0007669"/>
    <property type="project" value="InterPro"/>
</dbReference>
<dbReference type="InterPro" id="IPR039357">
    <property type="entry name" value="SRD5A/TECR"/>
</dbReference>
<keyword evidence="9" id="KW-1185">Reference proteome</keyword>
<evidence type="ECO:0000256" key="6">
    <source>
        <dbReference type="SAM" id="Phobius"/>
    </source>
</evidence>
<evidence type="ECO:0000313" key="8">
    <source>
        <dbReference type="EMBL" id="KAD7479869.1"/>
    </source>
</evidence>
<accession>A0A5N6Q5H9</accession>
<dbReference type="GO" id="GO:0016020">
    <property type="term" value="C:membrane"/>
    <property type="evidence" value="ECO:0007669"/>
    <property type="project" value="UniProtKB-SubCell"/>
</dbReference>
<feature type="transmembrane region" description="Helical" evidence="6">
    <location>
        <begin position="141"/>
        <end position="162"/>
    </location>
</feature>
<feature type="domain" description="3-oxo-5-alpha-steroid 4-dehydrogenase C-terminal" evidence="7">
    <location>
        <begin position="109"/>
        <end position="249"/>
    </location>
</feature>
<dbReference type="Pfam" id="PF02544">
    <property type="entry name" value="Steroid_dh"/>
    <property type="match status" value="1"/>
</dbReference>